<sequence length="160" mass="17201">MHELLARMHGPLVSLVRSLVPRIRATWTSSAECDTDAAPNRRRQFRQQHQLLSSNSGHRVRSTSTDHQLEAIALSLSAAPRRNAQPGRKGPGPRSARGPLADAGESSYRANNPTQMSAVQLAKSAIIVAATVVVVCQLTLADPITTTTETPTAKKATIFT</sequence>
<feature type="region of interest" description="Disordered" evidence="1">
    <location>
        <begin position="74"/>
        <end position="110"/>
    </location>
</feature>
<proteinExistence type="predicted"/>
<dbReference type="AlphaFoldDB" id="A0A1V9XC20"/>
<dbReference type="Proteomes" id="UP000192247">
    <property type="component" value="Unassembled WGS sequence"/>
</dbReference>
<reference evidence="2 3" key="1">
    <citation type="journal article" date="2017" name="Gigascience">
        <title>Draft genome of the honey bee ectoparasitic mite, Tropilaelaps mercedesae, is shaped by the parasitic life history.</title>
        <authorList>
            <person name="Dong X."/>
            <person name="Armstrong S.D."/>
            <person name="Xia D."/>
            <person name="Makepeace B.L."/>
            <person name="Darby A.C."/>
            <person name="Kadowaki T."/>
        </authorList>
    </citation>
    <scope>NUCLEOTIDE SEQUENCE [LARGE SCALE GENOMIC DNA]</scope>
    <source>
        <strain evidence="2">Wuxi-XJTLU</strain>
    </source>
</reference>
<dbReference type="InParanoid" id="A0A1V9XC20"/>
<accession>A0A1V9XC20</accession>
<dbReference type="EMBL" id="MNPL01015698">
    <property type="protein sequence ID" value="OQR70943.1"/>
    <property type="molecule type" value="Genomic_DNA"/>
</dbReference>
<evidence type="ECO:0000256" key="1">
    <source>
        <dbReference type="SAM" id="MobiDB-lite"/>
    </source>
</evidence>
<organism evidence="2 3">
    <name type="scientific">Tropilaelaps mercedesae</name>
    <dbReference type="NCBI Taxonomy" id="418985"/>
    <lineage>
        <taxon>Eukaryota</taxon>
        <taxon>Metazoa</taxon>
        <taxon>Ecdysozoa</taxon>
        <taxon>Arthropoda</taxon>
        <taxon>Chelicerata</taxon>
        <taxon>Arachnida</taxon>
        <taxon>Acari</taxon>
        <taxon>Parasitiformes</taxon>
        <taxon>Mesostigmata</taxon>
        <taxon>Gamasina</taxon>
        <taxon>Dermanyssoidea</taxon>
        <taxon>Laelapidae</taxon>
        <taxon>Tropilaelaps</taxon>
    </lineage>
</organism>
<protein>
    <submittedName>
        <fullName evidence="2">Uncharacterized protein</fullName>
    </submittedName>
</protein>
<gene>
    <name evidence="2" type="ORF">BIW11_04065</name>
</gene>
<evidence type="ECO:0000313" key="2">
    <source>
        <dbReference type="EMBL" id="OQR70943.1"/>
    </source>
</evidence>
<keyword evidence="3" id="KW-1185">Reference proteome</keyword>
<name>A0A1V9XC20_9ACAR</name>
<evidence type="ECO:0000313" key="3">
    <source>
        <dbReference type="Proteomes" id="UP000192247"/>
    </source>
</evidence>
<comment type="caution">
    <text evidence="2">The sequence shown here is derived from an EMBL/GenBank/DDBJ whole genome shotgun (WGS) entry which is preliminary data.</text>
</comment>